<evidence type="ECO:0000313" key="2">
    <source>
        <dbReference type="Proteomes" id="UP000238479"/>
    </source>
</evidence>
<sequence length="50" mass="6304">MILSLRESLHYYLRMILQSAKWNMMLQNLRFRSGILHFSWRKQRKRKLHS</sequence>
<name>A0A2P6S0X5_ROSCH</name>
<evidence type="ECO:0000313" key="1">
    <source>
        <dbReference type="EMBL" id="PRQ52327.1"/>
    </source>
</evidence>
<accession>A0A2P6S0X5</accession>
<protein>
    <submittedName>
        <fullName evidence="1">Uncharacterized protein</fullName>
    </submittedName>
</protein>
<dbReference type="Proteomes" id="UP000238479">
    <property type="component" value="Chromosome 2"/>
</dbReference>
<dbReference type="EMBL" id="PDCK01000040">
    <property type="protein sequence ID" value="PRQ52327.1"/>
    <property type="molecule type" value="Genomic_DNA"/>
</dbReference>
<proteinExistence type="predicted"/>
<dbReference type="AlphaFoldDB" id="A0A2P6S0X5"/>
<keyword evidence="2" id="KW-1185">Reference proteome</keyword>
<gene>
    <name evidence="1" type="ORF">RchiOBHm_Chr2g0154231</name>
</gene>
<reference evidence="1 2" key="1">
    <citation type="journal article" date="2018" name="Nat. Genet.">
        <title>The Rosa genome provides new insights in the design of modern roses.</title>
        <authorList>
            <person name="Bendahmane M."/>
        </authorList>
    </citation>
    <scope>NUCLEOTIDE SEQUENCE [LARGE SCALE GENOMIC DNA]</scope>
    <source>
        <strain evidence="2">cv. Old Blush</strain>
    </source>
</reference>
<organism evidence="1 2">
    <name type="scientific">Rosa chinensis</name>
    <name type="common">China rose</name>
    <dbReference type="NCBI Taxonomy" id="74649"/>
    <lineage>
        <taxon>Eukaryota</taxon>
        <taxon>Viridiplantae</taxon>
        <taxon>Streptophyta</taxon>
        <taxon>Embryophyta</taxon>
        <taxon>Tracheophyta</taxon>
        <taxon>Spermatophyta</taxon>
        <taxon>Magnoliopsida</taxon>
        <taxon>eudicotyledons</taxon>
        <taxon>Gunneridae</taxon>
        <taxon>Pentapetalae</taxon>
        <taxon>rosids</taxon>
        <taxon>fabids</taxon>
        <taxon>Rosales</taxon>
        <taxon>Rosaceae</taxon>
        <taxon>Rosoideae</taxon>
        <taxon>Rosoideae incertae sedis</taxon>
        <taxon>Rosa</taxon>
    </lineage>
</organism>
<comment type="caution">
    <text evidence="1">The sequence shown here is derived from an EMBL/GenBank/DDBJ whole genome shotgun (WGS) entry which is preliminary data.</text>
</comment>
<dbReference type="Gramene" id="PRQ52327">
    <property type="protein sequence ID" value="PRQ52327"/>
    <property type="gene ID" value="RchiOBHm_Chr2g0154231"/>
</dbReference>